<dbReference type="OrthoDB" id="9782239at2"/>
<evidence type="ECO:0000259" key="4">
    <source>
        <dbReference type="PROSITE" id="PS50893"/>
    </source>
</evidence>
<proteinExistence type="predicted"/>
<dbReference type="RefSeq" id="WP_008504578.1">
    <property type="nucleotide sequence ID" value="NZ_CM001403.1"/>
</dbReference>
<accession>H1Y9Y3</accession>
<dbReference type="InterPro" id="IPR017871">
    <property type="entry name" value="ABC_transporter-like_CS"/>
</dbReference>
<dbReference type="InterPro" id="IPR003439">
    <property type="entry name" value="ABC_transporter-like_ATP-bd"/>
</dbReference>
<dbReference type="STRING" id="714943.Mucpa_0786"/>
<dbReference type="SUPFAM" id="SSF52540">
    <property type="entry name" value="P-loop containing nucleoside triphosphate hydrolases"/>
    <property type="match status" value="1"/>
</dbReference>
<organism evidence="5 6">
    <name type="scientific">Mucilaginibacter paludis DSM 18603</name>
    <dbReference type="NCBI Taxonomy" id="714943"/>
    <lineage>
        <taxon>Bacteria</taxon>
        <taxon>Pseudomonadati</taxon>
        <taxon>Bacteroidota</taxon>
        <taxon>Sphingobacteriia</taxon>
        <taxon>Sphingobacteriales</taxon>
        <taxon>Sphingobacteriaceae</taxon>
        <taxon>Mucilaginibacter</taxon>
    </lineage>
</organism>
<evidence type="ECO:0000313" key="5">
    <source>
        <dbReference type="EMBL" id="EHQ24967.1"/>
    </source>
</evidence>
<keyword evidence="2" id="KW-0547">Nucleotide-binding</keyword>
<keyword evidence="6" id="KW-1185">Reference proteome</keyword>
<dbReference type="InterPro" id="IPR027417">
    <property type="entry name" value="P-loop_NTPase"/>
</dbReference>
<gene>
    <name evidence="5" type="ORF">Mucpa_0786</name>
</gene>
<dbReference type="GO" id="GO:0016887">
    <property type="term" value="F:ATP hydrolysis activity"/>
    <property type="evidence" value="ECO:0007669"/>
    <property type="project" value="InterPro"/>
</dbReference>
<evidence type="ECO:0000256" key="3">
    <source>
        <dbReference type="ARBA" id="ARBA00022840"/>
    </source>
</evidence>
<protein>
    <submittedName>
        <fullName evidence="5">ABC transporter related protein</fullName>
    </submittedName>
</protein>
<dbReference type="Proteomes" id="UP000002774">
    <property type="component" value="Chromosome"/>
</dbReference>
<dbReference type="GO" id="GO:0005524">
    <property type="term" value="F:ATP binding"/>
    <property type="evidence" value="ECO:0007669"/>
    <property type="project" value="UniProtKB-KW"/>
</dbReference>
<dbReference type="PROSITE" id="PS00211">
    <property type="entry name" value="ABC_TRANSPORTER_1"/>
    <property type="match status" value="1"/>
</dbReference>
<reference evidence="5" key="1">
    <citation type="submission" date="2011-09" db="EMBL/GenBank/DDBJ databases">
        <title>The permanent draft genome of Mucilaginibacter paludis DSM 18603.</title>
        <authorList>
            <consortium name="US DOE Joint Genome Institute (JGI-PGF)"/>
            <person name="Lucas S."/>
            <person name="Han J."/>
            <person name="Lapidus A."/>
            <person name="Bruce D."/>
            <person name="Goodwin L."/>
            <person name="Pitluck S."/>
            <person name="Peters L."/>
            <person name="Kyrpides N."/>
            <person name="Mavromatis K."/>
            <person name="Ivanova N."/>
            <person name="Mikhailova N."/>
            <person name="Held B."/>
            <person name="Detter J.C."/>
            <person name="Tapia R."/>
            <person name="Han C."/>
            <person name="Land M."/>
            <person name="Hauser L."/>
            <person name="Markowitz V."/>
            <person name="Cheng J.-F."/>
            <person name="Hugenholtz P."/>
            <person name="Woyke T."/>
            <person name="Wu D."/>
            <person name="Tindall B."/>
            <person name="Brambilla E."/>
            <person name="Klenk H.-P."/>
            <person name="Eisen J.A."/>
        </authorList>
    </citation>
    <scope>NUCLEOTIDE SEQUENCE [LARGE SCALE GENOMIC DNA]</scope>
    <source>
        <strain evidence="5">DSM 18603</strain>
    </source>
</reference>
<keyword evidence="3" id="KW-0067">ATP-binding</keyword>
<dbReference type="PANTHER" id="PTHR43023:SF6">
    <property type="entry name" value="INTERMEMBRANE PHOSPHOLIPID TRANSPORT SYSTEM ATP-BINDING PROTEIN MLAF"/>
    <property type="match status" value="1"/>
</dbReference>
<dbReference type="HOGENOM" id="CLU_000604_1_22_10"/>
<dbReference type="PANTHER" id="PTHR43023">
    <property type="entry name" value="PROTEIN TRIGALACTOSYLDIACYLGLYCEROL 3, CHLOROPLASTIC"/>
    <property type="match status" value="1"/>
</dbReference>
<feature type="domain" description="ABC transporter" evidence="4">
    <location>
        <begin position="25"/>
        <end position="262"/>
    </location>
</feature>
<evidence type="ECO:0000313" key="6">
    <source>
        <dbReference type="Proteomes" id="UP000002774"/>
    </source>
</evidence>
<dbReference type="AlphaFoldDB" id="H1Y9Y3"/>
<dbReference type="InterPro" id="IPR003593">
    <property type="entry name" value="AAA+_ATPase"/>
</dbReference>
<dbReference type="PROSITE" id="PS50893">
    <property type="entry name" value="ABC_TRANSPORTER_2"/>
    <property type="match status" value="1"/>
</dbReference>
<dbReference type="SMART" id="SM00382">
    <property type="entry name" value="AAA"/>
    <property type="match status" value="1"/>
</dbReference>
<dbReference type="EMBL" id="CM001403">
    <property type="protein sequence ID" value="EHQ24967.1"/>
    <property type="molecule type" value="Genomic_DNA"/>
</dbReference>
<name>H1Y9Y3_9SPHI</name>
<evidence type="ECO:0000256" key="1">
    <source>
        <dbReference type="ARBA" id="ARBA00022448"/>
    </source>
</evidence>
<dbReference type="Gene3D" id="3.40.50.300">
    <property type="entry name" value="P-loop containing nucleotide triphosphate hydrolases"/>
    <property type="match status" value="1"/>
</dbReference>
<dbReference type="eggNOG" id="COG1127">
    <property type="taxonomic scope" value="Bacteria"/>
</dbReference>
<dbReference type="Pfam" id="PF00005">
    <property type="entry name" value="ABC_tran"/>
    <property type="match status" value="1"/>
</dbReference>
<keyword evidence="1" id="KW-0813">Transport</keyword>
<sequence length="262" mass="29208">MTKATSNPSVKNTETAAHAQGTAVIVIEHLYKRFGLNEVLKDFSLTVYKEENVVILGKSGAGKSVLIKCVIGLLKPDKGSIVVLGDNVTELSDDDLDRVRSKVGFLFQANALYDSMTVRENLEFPLRRHWINLPQQEVNAMVKEALENVDLVETANMMPSELSGGMLKRIALARTLILKPEVILYDEPTTGLDPVTAREIDHLILKLQKKYHTSSIIISHDMNCVKNLADRVILLLEGKCYADGTYDELAHAADQKIKQFFE</sequence>
<evidence type="ECO:0000256" key="2">
    <source>
        <dbReference type="ARBA" id="ARBA00022741"/>
    </source>
</evidence>